<keyword evidence="5" id="KW-0597">Phosphoprotein</keyword>
<evidence type="ECO:0000259" key="18">
    <source>
        <dbReference type="PROSITE" id="PS50885"/>
    </source>
</evidence>
<dbReference type="SMART" id="SM00091">
    <property type="entry name" value="PAS"/>
    <property type="match status" value="1"/>
</dbReference>
<dbReference type="InterPro" id="IPR029151">
    <property type="entry name" value="Sensor-like_sf"/>
</dbReference>
<dbReference type="Pfam" id="PF02743">
    <property type="entry name" value="dCache_1"/>
    <property type="match status" value="1"/>
</dbReference>
<dbReference type="RefSeq" id="WP_316788247.1">
    <property type="nucleotide sequence ID" value="NZ_CP053540.1"/>
</dbReference>
<dbReference type="SMART" id="SM00304">
    <property type="entry name" value="HAMP"/>
    <property type="match status" value="1"/>
</dbReference>
<feature type="coiled-coil region" evidence="14">
    <location>
        <begin position="546"/>
        <end position="576"/>
    </location>
</feature>
<keyword evidence="13 15" id="KW-0472">Membrane</keyword>
<dbReference type="GO" id="GO:0000160">
    <property type="term" value="P:phosphorelay signal transduction system"/>
    <property type="evidence" value="ECO:0007669"/>
    <property type="project" value="UniProtKB-KW"/>
</dbReference>
<keyword evidence="14" id="KW-0175">Coiled coil</keyword>
<dbReference type="PANTHER" id="PTHR43304">
    <property type="entry name" value="PHYTOCHROME-LIKE PROTEIN CPH1"/>
    <property type="match status" value="1"/>
</dbReference>
<evidence type="ECO:0000256" key="2">
    <source>
        <dbReference type="ARBA" id="ARBA00004651"/>
    </source>
</evidence>
<dbReference type="AlphaFoldDB" id="A0AA97BR33"/>
<dbReference type="SUPFAM" id="SSF158472">
    <property type="entry name" value="HAMP domain-like"/>
    <property type="match status" value="1"/>
</dbReference>
<keyword evidence="11 15" id="KW-1133">Transmembrane helix</keyword>
<dbReference type="Gene3D" id="6.10.340.10">
    <property type="match status" value="1"/>
</dbReference>
<evidence type="ECO:0000256" key="9">
    <source>
        <dbReference type="ARBA" id="ARBA00022777"/>
    </source>
</evidence>
<name>A0AA97BR33_9CYAN</name>
<keyword evidence="12" id="KW-0902">Two-component regulatory system</keyword>
<evidence type="ECO:0000259" key="16">
    <source>
        <dbReference type="PROSITE" id="PS50112"/>
    </source>
</evidence>
<dbReference type="InterPro" id="IPR000700">
    <property type="entry name" value="PAS-assoc_C"/>
</dbReference>
<protein>
    <recommendedName>
        <fullName evidence="3">histidine kinase</fullName>
        <ecNumber evidence="3">2.7.13.3</ecNumber>
    </recommendedName>
</protein>
<dbReference type="GO" id="GO:0005524">
    <property type="term" value="F:ATP binding"/>
    <property type="evidence" value="ECO:0007669"/>
    <property type="project" value="UniProtKB-KW"/>
</dbReference>
<keyword evidence="8" id="KW-0547">Nucleotide-binding</keyword>
<evidence type="ECO:0000256" key="5">
    <source>
        <dbReference type="ARBA" id="ARBA00022553"/>
    </source>
</evidence>
<comment type="catalytic activity">
    <reaction evidence="1">
        <text>ATP + protein L-histidine = ADP + protein N-phospho-L-histidine.</text>
        <dbReference type="EC" id="2.7.13.3"/>
    </reaction>
</comment>
<evidence type="ECO:0000313" key="19">
    <source>
        <dbReference type="EMBL" id="WOB44893.1"/>
    </source>
</evidence>
<dbReference type="InterPro" id="IPR035965">
    <property type="entry name" value="PAS-like_dom_sf"/>
</dbReference>
<evidence type="ECO:0000256" key="13">
    <source>
        <dbReference type="ARBA" id="ARBA00023136"/>
    </source>
</evidence>
<evidence type="ECO:0000256" key="14">
    <source>
        <dbReference type="SAM" id="Coils"/>
    </source>
</evidence>
<dbReference type="PROSITE" id="PS50885">
    <property type="entry name" value="HAMP"/>
    <property type="match status" value="1"/>
</dbReference>
<evidence type="ECO:0000256" key="11">
    <source>
        <dbReference type="ARBA" id="ARBA00022989"/>
    </source>
</evidence>
<evidence type="ECO:0000256" key="10">
    <source>
        <dbReference type="ARBA" id="ARBA00022840"/>
    </source>
</evidence>
<evidence type="ECO:0000256" key="4">
    <source>
        <dbReference type="ARBA" id="ARBA00022475"/>
    </source>
</evidence>
<feature type="domain" description="PAC" evidence="17">
    <location>
        <begin position="509"/>
        <end position="561"/>
    </location>
</feature>
<dbReference type="InterPro" id="IPR033479">
    <property type="entry name" value="dCache_1"/>
</dbReference>
<evidence type="ECO:0000259" key="17">
    <source>
        <dbReference type="PROSITE" id="PS50113"/>
    </source>
</evidence>
<evidence type="ECO:0000256" key="3">
    <source>
        <dbReference type="ARBA" id="ARBA00012438"/>
    </source>
</evidence>
<dbReference type="EC" id="2.7.13.3" evidence="3"/>
<dbReference type="SUPFAM" id="SSF55785">
    <property type="entry name" value="PYP-like sensor domain (PAS domain)"/>
    <property type="match status" value="1"/>
</dbReference>
<evidence type="ECO:0000256" key="1">
    <source>
        <dbReference type="ARBA" id="ARBA00000085"/>
    </source>
</evidence>
<dbReference type="CDD" id="cd06225">
    <property type="entry name" value="HAMP"/>
    <property type="match status" value="1"/>
</dbReference>
<accession>A0AA97BR33</accession>
<feature type="coiled-coil region" evidence="14">
    <location>
        <begin position="414"/>
        <end position="444"/>
    </location>
</feature>
<dbReference type="SUPFAM" id="SSF103190">
    <property type="entry name" value="Sensory domain-like"/>
    <property type="match status" value="1"/>
</dbReference>
<dbReference type="InterPro" id="IPR052162">
    <property type="entry name" value="Sensor_kinase/Photoreceptor"/>
</dbReference>
<dbReference type="Pfam" id="PF00672">
    <property type="entry name" value="HAMP"/>
    <property type="match status" value="1"/>
</dbReference>
<keyword evidence="6" id="KW-0808">Transferase</keyword>
<sequence>MPVNLPAIPAKFRLRTALVVPFVLEIAAAVGLVGYLSFLAARRAVNDLASQLRTGLSSQIERELESYFTAPHDINQLNAAAFTQGSLDFQNPQNIAQMHQQVRISPYIFGTYCGTEQGEFLGAGRSEVGSKEIRLWLTNMATRGRFLSYELDSRGNRLAFLTEDGEYDPRSRPWYQDALKTRGAVWSEIYLDFATFLPVLTASLPVYSEEGTVLGVCATDVQLPVEFRQFLSSLRIGKTGKAFVLDRKGQILSSSTEEPLTVGKGDETLLLQAVDSSEPLIRETARFLQQEFGDLKEIQQPQQLDFSVHGQRQFVQVLPFQDGRGLDWLIIIAVPEADFMDDIHTTTRNAIWLALGSLGLAIALGILTARWVTKPIQRISQASNEVAEGALSQHIAPSALLELDQLATSFNSMADQLKASFTTLEQKNEELRITEENYRSIFENALEGIFQSSPTGQFLKVNPAMAAIYGYNSPSEMVNSVTNIPEQTYVDIRDGQRFYQLMKSNGQVKGLEYQVYRKDGSIIWIEEDARAVYDSQGKLLYYEGIIQDITERRLREEALKKQLEELQIEIDQSKRVQEVNSITQSSYFQEIQEELAQVDIEEFWK</sequence>
<evidence type="ECO:0000256" key="7">
    <source>
        <dbReference type="ARBA" id="ARBA00022692"/>
    </source>
</evidence>
<keyword evidence="9" id="KW-0418">Kinase</keyword>
<feature type="domain" description="PAS" evidence="16">
    <location>
        <begin position="434"/>
        <end position="472"/>
    </location>
</feature>
<evidence type="ECO:0000256" key="8">
    <source>
        <dbReference type="ARBA" id="ARBA00022741"/>
    </source>
</evidence>
<evidence type="ECO:0000256" key="15">
    <source>
        <dbReference type="SAM" id="Phobius"/>
    </source>
</evidence>
<dbReference type="GO" id="GO:0004673">
    <property type="term" value="F:protein histidine kinase activity"/>
    <property type="evidence" value="ECO:0007669"/>
    <property type="project" value="UniProtKB-EC"/>
</dbReference>
<reference evidence="19" key="1">
    <citation type="submission" date="2020-05" db="EMBL/GenBank/DDBJ databases">
        <authorList>
            <person name="Zhu T."/>
            <person name="Keshari N."/>
            <person name="Lu X."/>
        </authorList>
    </citation>
    <scope>NUCLEOTIDE SEQUENCE</scope>
    <source>
        <strain evidence="19">NK1-22</strain>
    </source>
</reference>
<dbReference type="PROSITE" id="PS50112">
    <property type="entry name" value="PAS"/>
    <property type="match status" value="1"/>
</dbReference>
<dbReference type="KEGG" id="tog:HNI00_18345"/>
<dbReference type="CDD" id="cd00130">
    <property type="entry name" value="PAS"/>
    <property type="match status" value="1"/>
</dbReference>
<feature type="transmembrane region" description="Helical" evidence="15">
    <location>
        <begin position="350"/>
        <end position="372"/>
    </location>
</feature>
<comment type="subcellular location">
    <subcellularLocation>
        <location evidence="2">Cell membrane</location>
        <topology evidence="2">Multi-pass membrane protein</topology>
    </subcellularLocation>
</comment>
<evidence type="ECO:0000256" key="6">
    <source>
        <dbReference type="ARBA" id="ARBA00022679"/>
    </source>
</evidence>
<dbReference type="SMART" id="SM00086">
    <property type="entry name" value="PAC"/>
    <property type="match status" value="1"/>
</dbReference>
<dbReference type="EMBL" id="CP053540">
    <property type="protein sequence ID" value="WOB44893.1"/>
    <property type="molecule type" value="Genomic_DNA"/>
</dbReference>
<gene>
    <name evidence="19" type="ORF">HNI00_18345</name>
</gene>
<dbReference type="InterPro" id="IPR000014">
    <property type="entry name" value="PAS"/>
</dbReference>
<dbReference type="NCBIfam" id="TIGR00229">
    <property type="entry name" value="sensory_box"/>
    <property type="match status" value="1"/>
</dbReference>
<dbReference type="PROSITE" id="PS50113">
    <property type="entry name" value="PAC"/>
    <property type="match status" value="1"/>
</dbReference>
<keyword evidence="10" id="KW-0067">ATP-binding</keyword>
<proteinExistence type="predicted"/>
<keyword evidence="4" id="KW-1003">Cell membrane</keyword>
<dbReference type="Gene3D" id="3.30.450.20">
    <property type="entry name" value="PAS domain"/>
    <property type="match status" value="2"/>
</dbReference>
<dbReference type="InterPro" id="IPR003660">
    <property type="entry name" value="HAMP_dom"/>
</dbReference>
<feature type="transmembrane region" description="Helical" evidence="15">
    <location>
        <begin position="20"/>
        <end position="41"/>
    </location>
</feature>
<dbReference type="InterPro" id="IPR001610">
    <property type="entry name" value="PAC"/>
</dbReference>
<organism evidence="19">
    <name type="scientific">Thermoleptolyngbya oregonensis NK1-22</name>
    <dbReference type="NCBI Taxonomy" id="2547457"/>
    <lineage>
        <taxon>Bacteria</taxon>
        <taxon>Bacillati</taxon>
        <taxon>Cyanobacteriota</taxon>
        <taxon>Cyanophyceae</taxon>
        <taxon>Oculatellales</taxon>
        <taxon>Oculatellaceae</taxon>
        <taxon>Thermoleptolyngbya</taxon>
    </lineage>
</organism>
<dbReference type="CDD" id="cd12913">
    <property type="entry name" value="PDC1_MCP_like"/>
    <property type="match status" value="1"/>
</dbReference>
<keyword evidence="7 15" id="KW-0812">Transmembrane</keyword>
<evidence type="ECO:0000256" key="12">
    <source>
        <dbReference type="ARBA" id="ARBA00023012"/>
    </source>
</evidence>
<dbReference type="PANTHER" id="PTHR43304:SF1">
    <property type="entry name" value="PAC DOMAIN-CONTAINING PROTEIN"/>
    <property type="match status" value="1"/>
</dbReference>
<dbReference type="Pfam" id="PF13426">
    <property type="entry name" value="PAS_9"/>
    <property type="match status" value="1"/>
</dbReference>
<dbReference type="GO" id="GO:0005886">
    <property type="term" value="C:plasma membrane"/>
    <property type="evidence" value="ECO:0007669"/>
    <property type="project" value="UniProtKB-SubCell"/>
</dbReference>
<feature type="domain" description="HAMP" evidence="18">
    <location>
        <begin position="370"/>
        <end position="422"/>
    </location>
</feature>